<evidence type="ECO:0000313" key="2">
    <source>
        <dbReference type="EMBL" id="SFL26655.1"/>
    </source>
</evidence>
<dbReference type="OrthoDB" id="2212559at2"/>
<keyword evidence="1" id="KW-0812">Transmembrane</keyword>
<dbReference type="AlphaFoldDB" id="A0A1I4G9D0"/>
<gene>
    <name evidence="2" type="ORF">SAMN05216438_103146</name>
</gene>
<evidence type="ECO:0000256" key="1">
    <source>
        <dbReference type="SAM" id="Phobius"/>
    </source>
</evidence>
<organism evidence="2 3">
    <name type="scientific">Lactococcus garvieae</name>
    <dbReference type="NCBI Taxonomy" id="1363"/>
    <lineage>
        <taxon>Bacteria</taxon>
        <taxon>Bacillati</taxon>
        <taxon>Bacillota</taxon>
        <taxon>Bacilli</taxon>
        <taxon>Lactobacillales</taxon>
        <taxon>Streptococcaceae</taxon>
        <taxon>Lactococcus</taxon>
    </lineage>
</organism>
<evidence type="ECO:0000313" key="3">
    <source>
        <dbReference type="Proteomes" id="UP000181969"/>
    </source>
</evidence>
<dbReference type="PROSITE" id="PS51257">
    <property type="entry name" value="PROKAR_LIPOPROTEIN"/>
    <property type="match status" value="1"/>
</dbReference>
<dbReference type="RefSeq" id="WP_074750787.1">
    <property type="nucleotide sequence ID" value="NZ_CP141717.1"/>
</dbReference>
<feature type="transmembrane region" description="Helical" evidence="1">
    <location>
        <begin position="573"/>
        <end position="593"/>
    </location>
</feature>
<keyword evidence="1" id="KW-1133">Transmembrane helix</keyword>
<proteinExistence type="predicted"/>
<sequence>MTIYKYKKYIKIVTILVTIVSCFYISSGNVLAIDKEKVTFNISATQEGGPAASSNIVYENVQMAYENIMKGTIPDDLEKTVLWNAALSDNQQFIELGSGLKLGKGITHDSAEAKKIIQILFQSNFEIFQFLNGTPRESMSDMKSFLTDENGQGSAQIEKGLLAVISNSTIINLVDLNENNQNISVDLDGTNSGVSLEFIGVSENSKNKVGTYVLENNQKISYKITVSKELLKDGEQVLSILTPSNVIIDSSSVPLEKKSVLPPIIPENYYQGLAVTSDNYELLKPQIFSLTSEKLKSTFSNENYYTLPQSDEDIVVTGELSVSPIVTEEVNFLFTTIPLTAQLNLHSFNMQDGSNVKQPSTFQITAQVGEGTTAASALAAPLSSAGINFVLIDGEENKLVRDAQYVLGKKEDNKYYISSRSGWKEVKQKDLTQLNPDDYTVMSGGNIYNLGESEGIPMAVNPQNWNRDFQAIQSKNQSLLGIRGLGQGNQYFLMQVKAPSGYNKIDKPYYFTVHNDKDNTQISRNSDSIGFAQSQAVGLNGQIPGYIAGTNEFNILSVTSNTDSLKVNVKNSIIFPIALIILVIVIIGVFLIWRF</sequence>
<dbReference type="Gene3D" id="2.60.40.10">
    <property type="entry name" value="Immunoglobulins"/>
    <property type="match status" value="1"/>
</dbReference>
<name>A0A1I4G9D0_9LACT</name>
<accession>A0A1I4G9D0</accession>
<dbReference type="Proteomes" id="UP000181969">
    <property type="component" value="Unassembled WGS sequence"/>
</dbReference>
<dbReference type="EMBL" id="FOTJ01000003">
    <property type="protein sequence ID" value="SFL26655.1"/>
    <property type="molecule type" value="Genomic_DNA"/>
</dbReference>
<dbReference type="InterPro" id="IPR013783">
    <property type="entry name" value="Ig-like_fold"/>
</dbReference>
<keyword evidence="1" id="KW-0472">Membrane</keyword>
<reference evidence="2 3" key="1">
    <citation type="submission" date="2016-10" db="EMBL/GenBank/DDBJ databases">
        <authorList>
            <person name="de Groot N.N."/>
        </authorList>
    </citation>
    <scope>NUCLEOTIDE SEQUENCE [LARGE SCALE GENOMIC DNA]</scope>
    <source>
        <strain evidence="2 3">M79</strain>
    </source>
</reference>
<protein>
    <submittedName>
        <fullName evidence="2">Uncharacterized protein</fullName>
    </submittedName>
</protein>